<feature type="transmembrane region" description="Helical" evidence="1">
    <location>
        <begin position="79"/>
        <end position="105"/>
    </location>
</feature>
<gene>
    <name evidence="2" type="ORF">C5B42_05345</name>
</gene>
<proteinExistence type="predicted"/>
<accession>A0A317JMX4</accession>
<keyword evidence="1" id="KW-0472">Membrane</keyword>
<dbReference type="AlphaFoldDB" id="A0A317JMX4"/>
<name>A0A317JMX4_9BACT</name>
<feature type="transmembrane region" description="Helical" evidence="1">
    <location>
        <begin position="45"/>
        <end position="67"/>
    </location>
</feature>
<organism evidence="2 3">
    <name type="scientific">Candidatus Cerribacteria bacterium 'Amazon FNV 2010 28 9'</name>
    <dbReference type="NCBI Taxonomy" id="2081795"/>
    <lineage>
        <taxon>Bacteria</taxon>
        <taxon>Candidatus Cerribacteria</taxon>
    </lineage>
</organism>
<protein>
    <recommendedName>
        <fullName evidence="4">Chromate transporter</fullName>
    </recommendedName>
</protein>
<evidence type="ECO:0000256" key="1">
    <source>
        <dbReference type="SAM" id="Phobius"/>
    </source>
</evidence>
<keyword evidence="1" id="KW-0812">Transmembrane</keyword>
<evidence type="ECO:0000313" key="3">
    <source>
        <dbReference type="Proteomes" id="UP000246104"/>
    </source>
</evidence>
<sequence>MAKTTPNDWKSSLTQLENTLNEYFGQKAPQLPKNIKELIVKLSPYFTILGIILSVPAVFAIIGIGALASPFMMMAGVGWGIRAIISLIALIVTLILEIMAVNGLFKREKQAWDKLFYVSLLSAATALISMNLFSLVVGTALSWYFLFQVRSYYK</sequence>
<feature type="transmembrane region" description="Helical" evidence="1">
    <location>
        <begin position="117"/>
        <end position="146"/>
    </location>
</feature>
<evidence type="ECO:0008006" key="4">
    <source>
        <dbReference type="Google" id="ProtNLM"/>
    </source>
</evidence>
<comment type="caution">
    <text evidence="2">The sequence shown here is derived from an EMBL/GenBank/DDBJ whole genome shotgun (WGS) entry which is preliminary data.</text>
</comment>
<reference evidence="2 3" key="1">
    <citation type="submission" date="2018-02" db="EMBL/GenBank/DDBJ databases">
        <title>Genomic Reconstructions from Amazon Rainforest and Pasture Soil Reveal Novel Insights into the Physiology of Candidate Phyla in Tropical Sites.</title>
        <authorList>
            <person name="Kroeger M.E."/>
            <person name="Delmont T."/>
            <person name="Eren A.M."/>
            <person name="Guo J."/>
            <person name="Meyer K.M."/>
            <person name="Khan K."/>
            <person name="Rodrigues J.L.M."/>
            <person name="Bohannan B.J.M."/>
            <person name="Tringe S."/>
            <person name="Borges C.D."/>
            <person name="Tiedje J."/>
            <person name="Tsai S.M."/>
            <person name="Nusslein K."/>
        </authorList>
    </citation>
    <scope>NUCLEOTIDE SEQUENCE [LARGE SCALE GENOMIC DNA]</scope>
    <source>
        <strain evidence="2">Amazon FNV 2010 28 9</strain>
    </source>
</reference>
<dbReference type="Proteomes" id="UP000246104">
    <property type="component" value="Unassembled WGS sequence"/>
</dbReference>
<dbReference type="EMBL" id="PSRQ01000058">
    <property type="protein sequence ID" value="PWU22722.1"/>
    <property type="molecule type" value="Genomic_DNA"/>
</dbReference>
<evidence type="ECO:0000313" key="2">
    <source>
        <dbReference type="EMBL" id="PWU22722.1"/>
    </source>
</evidence>
<keyword evidence="1" id="KW-1133">Transmembrane helix</keyword>